<name>A0AAV5DQ44_ELECO</name>
<keyword evidence="4" id="KW-1185">Reference proteome</keyword>
<reference evidence="3" key="2">
    <citation type="submission" date="2021-12" db="EMBL/GenBank/DDBJ databases">
        <title>Resequencing data analysis of finger millet.</title>
        <authorList>
            <person name="Hatakeyama M."/>
            <person name="Aluri S."/>
            <person name="Balachadran M.T."/>
            <person name="Sivarajan S.R."/>
            <person name="Poveda L."/>
            <person name="Shimizu-Inatsugi R."/>
            <person name="Schlapbach R."/>
            <person name="Sreeman S.M."/>
            <person name="Shimizu K.K."/>
        </authorList>
    </citation>
    <scope>NUCLEOTIDE SEQUENCE</scope>
</reference>
<feature type="domain" description="DUF4220" evidence="2">
    <location>
        <begin position="1"/>
        <end position="311"/>
    </location>
</feature>
<dbReference type="Pfam" id="PF04578">
    <property type="entry name" value="DUF594"/>
    <property type="match status" value="1"/>
</dbReference>
<evidence type="ECO:0000313" key="4">
    <source>
        <dbReference type="Proteomes" id="UP001054889"/>
    </source>
</evidence>
<evidence type="ECO:0000313" key="3">
    <source>
        <dbReference type="EMBL" id="GJN12010.1"/>
    </source>
</evidence>
<organism evidence="3 4">
    <name type="scientific">Eleusine coracana subsp. coracana</name>
    <dbReference type="NCBI Taxonomy" id="191504"/>
    <lineage>
        <taxon>Eukaryota</taxon>
        <taxon>Viridiplantae</taxon>
        <taxon>Streptophyta</taxon>
        <taxon>Embryophyta</taxon>
        <taxon>Tracheophyta</taxon>
        <taxon>Spermatophyta</taxon>
        <taxon>Magnoliopsida</taxon>
        <taxon>Liliopsida</taxon>
        <taxon>Poales</taxon>
        <taxon>Poaceae</taxon>
        <taxon>PACMAD clade</taxon>
        <taxon>Chloridoideae</taxon>
        <taxon>Cynodonteae</taxon>
        <taxon>Eleusininae</taxon>
        <taxon>Eleusine</taxon>
    </lineage>
</organism>
<sequence>MLADSTAIFVLGHLSVTSRSPEHQLMAFWAPFLLLHLGGQDNITAYAIEDNELWLRHLQTLTVQVAAAAYVLYESFIIGSESSLLLPAAIIMFAVGVVKYGERVWALKCAGSSSSGGNYRSLDRITATAFGPLTTRRDTEGFLSIAHRLLPVPLDLIKGPSRFVDFHYGTSKFHVEELYKVTEIQLSLMHDVFYTKAELVHTWYGLCVRVFLPLGTIAALVLFLLPGDHHKDNHSRIDIAVTYVLLVGAVCVEITSALRALFSSWTCAVLEQWEKGRNVWHILASLRRLLHMADWRRRYWSGPIGQQNLLELCSHCWASKRSKMARWLGVEDTWNTFAYSFSIPVSESIKELLVSQVLKSAEEDVSESSPDHIHNSRGRAVLKSWKLFEELGWSITDIEFDDSIIVWHIATGTYLYWYQKQAKDSGRQEDGQQLAHAKEAEGLSNYMLFLLAAPLHATSTCKPQCICPLDANNLDRNAGGTTRYKKTMNSGTQLGAKLISREQECSPPSSDMLKMISQVWVEMLCYAAHRCSAYSHAKQLGNGGELITISALLMEHIRRRTSMPKYRYLLD</sequence>
<dbReference type="Pfam" id="PF13968">
    <property type="entry name" value="DUF4220"/>
    <property type="match status" value="1"/>
</dbReference>
<evidence type="ECO:0000259" key="2">
    <source>
        <dbReference type="Pfam" id="PF13968"/>
    </source>
</evidence>
<feature type="transmembrane region" description="Helical" evidence="1">
    <location>
        <begin position="237"/>
        <end position="262"/>
    </location>
</feature>
<comment type="caution">
    <text evidence="3">The sequence shown here is derived from an EMBL/GenBank/DDBJ whole genome shotgun (WGS) entry which is preliminary data.</text>
</comment>
<dbReference type="AlphaFoldDB" id="A0AAV5DQ44"/>
<reference evidence="3" key="1">
    <citation type="journal article" date="2018" name="DNA Res.">
        <title>Multiple hybrid de novo genome assembly of finger millet, an orphan allotetraploid crop.</title>
        <authorList>
            <person name="Hatakeyama M."/>
            <person name="Aluri S."/>
            <person name="Balachadran M.T."/>
            <person name="Sivarajan S.R."/>
            <person name="Patrignani A."/>
            <person name="Gruter S."/>
            <person name="Poveda L."/>
            <person name="Shimizu-Inatsugi R."/>
            <person name="Baeten J."/>
            <person name="Francoijs K.J."/>
            <person name="Nataraja K.N."/>
            <person name="Reddy Y.A.N."/>
            <person name="Phadnis S."/>
            <person name="Ravikumar R.L."/>
            <person name="Schlapbach R."/>
            <person name="Sreeman S.M."/>
            <person name="Shimizu K.K."/>
        </authorList>
    </citation>
    <scope>NUCLEOTIDE SEQUENCE</scope>
</reference>
<accession>A0AAV5DQ44</accession>
<dbReference type="InterPro" id="IPR007658">
    <property type="entry name" value="DUF594"/>
</dbReference>
<dbReference type="Proteomes" id="UP001054889">
    <property type="component" value="Unassembled WGS sequence"/>
</dbReference>
<feature type="transmembrane region" description="Helical" evidence="1">
    <location>
        <begin position="203"/>
        <end position="225"/>
    </location>
</feature>
<gene>
    <name evidence="3" type="primary">ga30253</name>
    <name evidence="3" type="ORF">PR202_ga30253</name>
</gene>
<evidence type="ECO:0000256" key="1">
    <source>
        <dbReference type="SAM" id="Phobius"/>
    </source>
</evidence>
<keyword evidence="1" id="KW-0812">Transmembrane</keyword>
<protein>
    <recommendedName>
        <fullName evidence="2">DUF4220 domain-containing protein</fullName>
    </recommendedName>
</protein>
<keyword evidence="1" id="KW-0472">Membrane</keyword>
<keyword evidence="1" id="KW-1133">Transmembrane helix</keyword>
<dbReference type="PANTHER" id="PTHR31325">
    <property type="entry name" value="OS01G0798800 PROTEIN-RELATED"/>
    <property type="match status" value="1"/>
</dbReference>
<dbReference type="InterPro" id="IPR025315">
    <property type="entry name" value="DUF4220"/>
</dbReference>
<proteinExistence type="predicted"/>
<dbReference type="EMBL" id="BQKI01000021">
    <property type="protein sequence ID" value="GJN12010.1"/>
    <property type="molecule type" value="Genomic_DNA"/>
</dbReference>